<dbReference type="Pfam" id="PF06082">
    <property type="entry name" value="YjbH"/>
    <property type="match status" value="1"/>
</dbReference>
<sequence length="692" mass="75812">MISLATIGLSASWATSSRSETLGFYGTPGLIDMPTARPLDDGFLALSYGQFASTARNTLTFQITPRLTGTFRYAVIDKLDSPDGTRYDRSFDVSYLLWEEGRYNPAIAIGLRDLGGTGVYSSEYIVATKNFGKLSGTLGLGWGRLASRNPFSNPFSFVSEKFENRPSALGGTTGEFDTGSWFRGDAALFGGLSYAVSDRTSIAVEYSSDTYELETQFGGQEPVKSPFNFGITHRFANGVTASGYYLYGTDLGFMLSYQLDPSRPRLNGGRDPVAPPLAPRNAAASLSWNANGAEGQLEQALEQRLEDQGLILSALALSGQSAAVTVENRLWPAEAQAAGRAARIMANTLPPHVETFTIYFEANGVALSSVTVHRSDLHELEFALEGDWNMRVRSIHGDGYNGAPARPVPDAYPNFEYAIGPYMAVALFDPDAPLRYDIGVQALASYEPTAGLIFSGGLRYPLVSTIDDAIRRSNSTLPRVRSDGFEYASQSDLEVNHLTAEYFFRPAPDMFGRVTAGYLESMFGGVSAEVLWAPVDSRLALGAEINHVYQRNYDMLFGFQDYNVTTGHVSAYYDIGNGFHGQLDVGRYLAGDYGGTFTLTRQFDSGFRLGAFATLTNVSSEEFGEGSFDKGIFFDAPVTFFTGRATRNRLQRVIRPVDRDGGARLRVRNRLYDMTYDYRAGELADGWGPFFR</sequence>
<dbReference type="InterPro" id="IPR010344">
    <property type="entry name" value="YbjH"/>
</dbReference>
<dbReference type="AlphaFoldDB" id="A0AAP2CV48"/>
<reference evidence="1 2" key="1">
    <citation type="journal article" date="2021" name="Arch. Microbiol.">
        <title>Harenicola maris gen. nov., sp. nov. isolated from the Sea of Japan shallow sediments.</title>
        <authorList>
            <person name="Romanenko L.A."/>
            <person name="Kurilenko V.V."/>
            <person name="Chernysheva N.Y."/>
            <person name="Tekutyeva L.A."/>
            <person name="Velansky P.V."/>
            <person name="Svetashev V.I."/>
            <person name="Isaeva M.P."/>
        </authorList>
    </citation>
    <scope>NUCLEOTIDE SEQUENCE [LARGE SCALE GENOMIC DNA]</scope>
    <source>
        <strain evidence="1 2">KMM 3653</strain>
    </source>
</reference>
<dbReference type="RefSeq" id="WP_327794460.1">
    <property type="nucleotide sequence ID" value="NZ_JADQAZ010000002.1"/>
</dbReference>
<organism evidence="1 2">
    <name type="scientific">Harenicola maris</name>
    <dbReference type="NCBI Taxonomy" id="2841044"/>
    <lineage>
        <taxon>Bacteria</taxon>
        <taxon>Pseudomonadati</taxon>
        <taxon>Pseudomonadota</taxon>
        <taxon>Alphaproteobacteria</taxon>
        <taxon>Rhodobacterales</taxon>
        <taxon>Paracoccaceae</taxon>
        <taxon>Harenicola</taxon>
    </lineage>
</organism>
<keyword evidence="2" id="KW-1185">Reference proteome</keyword>
<dbReference type="Proteomes" id="UP001315686">
    <property type="component" value="Unassembled WGS sequence"/>
</dbReference>
<dbReference type="EMBL" id="JADQAZ010000002">
    <property type="protein sequence ID" value="MBT0958248.1"/>
    <property type="molecule type" value="Genomic_DNA"/>
</dbReference>
<accession>A0AAP2CV48</accession>
<gene>
    <name evidence="1" type="ORF">IV417_12695</name>
</gene>
<comment type="caution">
    <text evidence="1">The sequence shown here is derived from an EMBL/GenBank/DDBJ whole genome shotgun (WGS) entry which is preliminary data.</text>
</comment>
<name>A0AAP2CV48_9RHOB</name>
<evidence type="ECO:0000313" key="2">
    <source>
        <dbReference type="Proteomes" id="UP001315686"/>
    </source>
</evidence>
<evidence type="ECO:0000313" key="1">
    <source>
        <dbReference type="EMBL" id="MBT0958248.1"/>
    </source>
</evidence>
<proteinExistence type="predicted"/>
<protein>
    <submittedName>
        <fullName evidence="1">YjbH domain-containing protein</fullName>
    </submittedName>
</protein>